<dbReference type="EMBL" id="JWZX01002919">
    <property type="protein sequence ID" value="KOO25862.1"/>
    <property type="molecule type" value="Genomic_DNA"/>
</dbReference>
<dbReference type="Proteomes" id="UP000037460">
    <property type="component" value="Unassembled WGS sequence"/>
</dbReference>
<reference evidence="2" key="1">
    <citation type="journal article" date="2015" name="PLoS Genet.">
        <title>Genome Sequence and Transcriptome Analyses of Chrysochromulina tobin: Metabolic Tools for Enhanced Algal Fitness in the Prominent Order Prymnesiales (Haptophyceae).</title>
        <authorList>
            <person name="Hovde B.T."/>
            <person name="Deodato C.R."/>
            <person name="Hunsperger H.M."/>
            <person name="Ryken S.A."/>
            <person name="Yost W."/>
            <person name="Jha R.K."/>
            <person name="Patterson J."/>
            <person name="Monnat R.J. Jr."/>
            <person name="Barlow S.B."/>
            <person name="Starkenburg S.R."/>
            <person name="Cattolico R.A."/>
        </authorList>
    </citation>
    <scope>NUCLEOTIDE SEQUENCE</scope>
    <source>
        <strain evidence="2">CCMP291</strain>
    </source>
</reference>
<gene>
    <name evidence="1" type="ORF">Ctob_001403</name>
</gene>
<protein>
    <submittedName>
        <fullName evidence="1">Uncharacterized protein</fullName>
    </submittedName>
</protein>
<organism evidence="1 2">
    <name type="scientific">Chrysochromulina tobinii</name>
    <dbReference type="NCBI Taxonomy" id="1460289"/>
    <lineage>
        <taxon>Eukaryota</taxon>
        <taxon>Haptista</taxon>
        <taxon>Haptophyta</taxon>
        <taxon>Prymnesiophyceae</taxon>
        <taxon>Prymnesiales</taxon>
        <taxon>Chrysochromulinaceae</taxon>
        <taxon>Chrysochromulina</taxon>
    </lineage>
</organism>
<evidence type="ECO:0000313" key="2">
    <source>
        <dbReference type="Proteomes" id="UP000037460"/>
    </source>
</evidence>
<keyword evidence="2" id="KW-1185">Reference proteome</keyword>
<evidence type="ECO:0000313" key="1">
    <source>
        <dbReference type="EMBL" id="KOO25862.1"/>
    </source>
</evidence>
<name>A0A0M0JHP3_9EUKA</name>
<sequence>MIVRAEHEEEKLVGAVQDSEPLSVAVAVSSGGAYDQHAVHNADALEEVEDKVETMVPLPVGIDAPGWLVKMMVAITARSVPSSS</sequence>
<comment type="caution">
    <text evidence="1">The sequence shown here is derived from an EMBL/GenBank/DDBJ whole genome shotgun (WGS) entry which is preliminary data.</text>
</comment>
<dbReference type="AlphaFoldDB" id="A0A0M0JHP3"/>
<proteinExistence type="predicted"/>
<accession>A0A0M0JHP3</accession>